<sequence>MTSQDLLNDIKNEIAFLGIARGDMVYVASDITNLLFVAKNECQVKVKQRNDFLNEFVNTLQDLVGEEGTLLFPVFSWDFCRGNGFDYLNTPGEVGALNNWILKNRTDFIRTKHPMYSFMVWGKNAHRLAAMSNQDAWGDAGPFTYLRDNGGKQLFFDIEAHQGITFGHYVEQCVDVPYRHPKYFFGDYTDKYGVTEKRCYCMYVRDLDVIQEISITNEWLVSNGVAKAGESHSLGLCVCDLGAAYPVIAADMRADGANTLKFENYTLDWSKPKTLPCEVKGLE</sequence>
<keyword evidence="3 4" id="KW-0012">Acyltransferase</keyword>
<gene>
    <name evidence="5" type="ORF">SAMN02910377_00983</name>
</gene>
<dbReference type="InterPro" id="IPR028345">
    <property type="entry name" value="Antibiotic_NAT-like"/>
</dbReference>
<dbReference type="Pfam" id="PF02522">
    <property type="entry name" value="Antibiotic_NAT"/>
    <property type="match status" value="1"/>
</dbReference>
<accession>A0A1H7HAG2</accession>
<evidence type="ECO:0000313" key="6">
    <source>
        <dbReference type="Proteomes" id="UP000182321"/>
    </source>
</evidence>
<keyword evidence="4" id="KW-0046">Antibiotic resistance</keyword>
<comment type="catalytic activity">
    <reaction evidence="4">
        <text>a 2-deoxystreptamine antibiotic + acetyl-CoA = an N(3)-acetyl-2-deoxystreptamine antibiotic + CoA + H(+)</text>
        <dbReference type="Rhea" id="RHEA:12665"/>
        <dbReference type="ChEBI" id="CHEBI:15378"/>
        <dbReference type="ChEBI" id="CHEBI:57287"/>
        <dbReference type="ChEBI" id="CHEBI:57288"/>
        <dbReference type="ChEBI" id="CHEBI:57921"/>
        <dbReference type="ChEBI" id="CHEBI:77452"/>
        <dbReference type="EC" id="2.3.1.81"/>
    </reaction>
</comment>
<organism evidence="5 6">
    <name type="scientific">Pseudobutyrivibrio ruminis</name>
    <dbReference type="NCBI Taxonomy" id="46206"/>
    <lineage>
        <taxon>Bacteria</taxon>
        <taxon>Bacillati</taxon>
        <taxon>Bacillota</taxon>
        <taxon>Clostridia</taxon>
        <taxon>Lachnospirales</taxon>
        <taxon>Lachnospiraceae</taxon>
        <taxon>Pseudobutyrivibrio</taxon>
    </lineage>
</organism>
<evidence type="ECO:0000256" key="3">
    <source>
        <dbReference type="ARBA" id="ARBA00023315"/>
    </source>
</evidence>
<dbReference type="SUPFAM" id="SSF110710">
    <property type="entry name" value="TTHA0583/YokD-like"/>
    <property type="match status" value="1"/>
</dbReference>
<dbReference type="GO" id="GO:0046677">
    <property type="term" value="P:response to antibiotic"/>
    <property type="evidence" value="ECO:0007669"/>
    <property type="project" value="UniProtKB-KW"/>
</dbReference>
<evidence type="ECO:0000256" key="2">
    <source>
        <dbReference type="ARBA" id="ARBA00022679"/>
    </source>
</evidence>
<dbReference type="Proteomes" id="UP000182321">
    <property type="component" value="Unassembled WGS sequence"/>
</dbReference>
<dbReference type="PANTHER" id="PTHR11104">
    <property type="entry name" value="AMINOGLYCOSIDE N3-ACETYLTRANSFERASE"/>
    <property type="match status" value="1"/>
</dbReference>
<dbReference type="AlphaFoldDB" id="A0A1H7HAG2"/>
<dbReference type="EMBL" id="FNZX01000005">
    <property type="protein sequence ID" value="SEK47241.1"/>
    <property type="molecule type" value="Genomic_DNA"/>
</dbReference>
<proteinExistence type="inferred from homology"/>
<dbReference type="GO" id="GO:0046353">
    <property type="term" value="F:aminoglycoside 3-N-acetyltransferase activity"/>
    <property type="evidence" value="ECO:0007669"/>
    <property type="project" value="UniProtKB-EC"/>
</dbReference>
<evidence type="ECO:0000256" key="4">
    <source>
        <dbReference type="RuleBase" id="RU365031"/>
    </source>
</evidence>
<reference evidence="6" key="1">
    <citation type="submission" date="2016-10" db="EMBL/GenBank/DDBJ databases">
        <authorList>
            <person name="Varghese N."/>
        </authorList>
    </citation>
    <scope>NUCLEOTIDE SEQUENCE [LARGE SCALE GENOMIC DNA]</scope>
    <source>
        <strain evidence="6">ACV-9</strain>
    </source>
</reference>
<evidence type="ECO:0000256" key="1">
    <source>
        <dbReference type="ARBA" id="ARBA00006383"/>
    </source>
</evidence>
<dbReference type="EC" id="2.3.1.-" evidence="4"/>
<keyword evidence="2 4" id="KW-0808">Transferase</keyword>
<dbReference type="PANTHER" id="PTHR11104:SF0">
    <property type="entry name" value="SPBETA PROPHAGE-DERIVED AMINOGLYCOSIDE N(3')-ACETYLTRANSFERASE-LIKE PROTEIN YOKD"/>
    <property type="match status" value="1"/>
</dbReference>
<dbReference type="InterPro" id="IPR003679">
    <property type="entry name" value="Amioglycoside_AcTrfase"/>
</dbReference>
<comment type="similarity">
    <text evidence="1 4">Belongs to the antibiotic N-acetyltransferase family.</text>
</comment>
<dbReference type="RefSeq" id="WP_074789848.1">
    <property type="nucleotide sequence ID" value="NZ_FNZX01000005.1"/>
</dbReference>
<protein>
    <recommendedName>
        <fullName evidence="4">Aminoglycoside N(3)-acetyltransferase</fullName>
        <ecNumber evidence="4">2.3.1.-</ecNumber>
    </recommendedName>
</protein>
<keyword evidence="6" id="KW-1185">Reference proteome</keyword>
<name>A0A1H7HAG2_9FIRM</name>
<evidence type="ECO:0000313" key="5">
    <source>
        <dbReference type="EMBL" id="SEK47241.1"/>
    </source>
</evidence>